<dbReference type="GO" id="GO:0050611">
    <property type="term" value="F:arsenate reductase (azurin) activity"/>
    <property type="evidence" value="ECO:0007669"/>
    <property type="project" value="UniProtKB-EC"/>
</dbReference>
<dbReference type="InterPro" id="IPR041632">
    <property type="entry name" value="AioA/IdrA_3Fe-4S"/>
</dbReference>
<dbReference type="OrthoDB" id="9816402at2"/>
<dbReference type="GO" id="GO:0003954">
    <property type="term" value="F:NADH dehydrogenase activity"/>
    <property type="evidence" value="ECO:0007669"/>
    <property type="project" value="TreeGrafter"/>
</dbReference>
<dbReference type="InterPro" id="IPR014066">
    <property type="entry name" value="AioA/IdrA_lsu"/>
</dbReference>
<feature type="domain" description="Arsenite oxidase subunit AioA/Iodate reductase subunit IdrA 3Fe-4S cluster" evidence="6">
    <location>
        <begin position="25"/>
        <end position="121"/>
    </location>
</feature>
<dbReference type="Proteomes" id="UP000248168">
    <property type="component" value="Unassembled WGS sequence"/>
</dbReference>
<accession>A0A330L9U0</accession>
<dbReference type="Gene3D" id="2.40.40.20">
    <property type="match status" value="1"/>
</dbReference>
<dbReference type="RefSeq" id="WP_121990275.1">
    <property type="nucleotide sequence ID" value="NZ_OUNR01000018.1"/>
</dbReference>
<dbReference type="Pfam" id="PF00384">
    <property type="entry name" value="Molybdopterin"/>
    <property type="match status" value="1"/>
</dbReference>
<dbReference type="Pfam" id="PF01568">
    <property type="entry name" value="Molydop_binding"/>
    <property type="match status" value="1"/>
</dbReference>
<sequence>MSTISHGEDRVPVPPTDAQQFTTVCSYCIVGCGYNVYKWPLGTEGGPKPHQNALHTDFTKQQPERTGTWISPAMHNVITERNGRKYNLVVLPDHDCVVNKGNHSVRGGTHADVLYAPDRPTADRLTTPLLYRGGQQLPTTWDDALTLGARIIKASLDKWGPDAIAMKFFDHGGGGGGFENNWAVGKFFFTGIGTQMASIHNRPAYNSEVFASGDAGIAALPSAYLDAELADTILLIGANSYETQSVYFLEHMVPNLSGGTLAQKNASLPGEPHAAGKIIIVDPRRTSTVAVAEAAAGKQNVLHLQLNNGTDIALLNSLSRLIYEQGWHDSAFIERRTENFAACKAKNLAQDLDEAIRLTGISREQMMTAAEWIAKPKSPTHRRRTLLLYEKGLIWGLKNYENVASVVDLALLTGNLGKPGTGCGRLGGHQEGYSRPSYPGKRPPVNVDEVAIKGGASKVFWVAGCNPAGGTLNAQQFRLALARRTALVNQALDAAGGGTLEERVQAVLGALEQGGLFLIVQDIYPIDTARYAHLVLPAAQWGEMNLTSINGERRLRLYQKFMDAPGVAEPDWKIMAMMAQKIQALYQAEGNSEKAARFSGFDWRTDEEVFRAAAAGVKGAQEDYGETTYAMLAQLKTNGVQTPVKEITNGLPVGTTRLFEDAGKFTFIPASWPGFPPQLQQLMSDARYPFWVNNGRSNHGWQTLYDDLRKPYVIGREPLPHVEIHPQDAATLEVENGDLVELFNPYGTVTALVVVVESNQTGHVFMLFEHPKGWANSLTTDYVDPDTTIPYYKGTKAGIRKIGTLPELKEQLSFIPTNRT</sequence>
<keyword evidence="7" id="KW-0560">Oxidoreductase</keyword>
<dbReference type="Gene3D" id="3.30.200.200">
    <property type="match status" value="1"/>
</dbReference>
<dbReference type="Gene3D" id="3.40.50.740">
    <property type="match status" value="1"/>
</dbReference>
<evidence type="ECO:0000259" key="6">
    <source>
        <dbReference type="Pfam" id="PF18465"/>
    </source>
</evidence>
<dbReference type="Gene3D" id="3.40.228.10">
    <property type="entry name" value="Dimethylsulfoxide Reductase, domain 2"/>
    <property type="match status" value="1"/>
</dbReference>
<evidence type="ECO:0000313" key="8">
    <source>
        <dbReference type="Proteomes" id="UP000248168"/>
    </source>
</evidence>
<dbReference type="InParanoid" id="A0A330L9U0"/>
<feature type="domain" description="Molybdopterin oxidoreductase" evidence="4">
    <location>
        <begin position="124"/>
        <end position="579"/>
    </location>
</feature>
<keyword evidence="2" id="KW-0408">Iron</keyword>
<dbReference type="InterPro" id="IPR006657">
    <property type="entry name" value="MoPterin_dinucl-bd_dom"/>
</dbReference>
<evidence type="ECO:0000256" key="1">
    <source>
        <dbReference type="ARBA" id="ARBA00022723"/>
    </source>
</evidence>
<keyword evidence="3" id="KW-0411">Iron-sulfur</keyword>
<dbReference type="GO" id="GO:0016020">
    <property type="term" value="C:membrane"/>
    <property type="evidence" value="ECO:0007669"/>
    <property type="project" value="TreeGrafter"/>
</dbReference>
<proteinExistence type="predicted"/>
<dbReference type="SUPFAM" id="SSF50692">
    <property type="entry name" value="ADC-like"/>
    <property type="match status" value="1"/>
</dbReference>
<keyword evidence="1" id="KW-0479">Metal-binding</keyword>
<dbReference type="GO" id="GO:0043546">
    <property type="term" value="F:molybdopterin cofactor binding"/>
    <property type="evidence" value="ECO:0007669"/>
    <property type="project" value="InterPro"/>
</dbReference>
<evidence type="ECO:0000313" key="7">
    <source>
        <dbReference type="EMBL" id="SPP66057.1"/>
    </source>
</evidence>
<evidence type="ECO:0000256" key="3">
    <source>
        <dbReference type="ARBA" id="ARBA00023014"/>
    </source>
</evidence>
<dbReference type="InterPro" id="IPR050123">
    <property type="entry name" value="Prok_molybdopt-oxidoreductase"/>
</dbReference>
<dbReference type="EC" id="1.20.9.1" evidence="7"/>
<evidence type="ECO:0000256" key="2">
    <source>
        <dbReference type="ARBA" id="ARBA00023004"/>
    </source>
</evidence>
<keyword evidence="8" id="KW-1185">Reference proteome</keyword>
<evidence type="ECO:0000259" key="4">
    <source>
        <dbReference type="Pfam" id="PF00384"/>
    </source>
</evidence>
<dbReference type="Pfam" id="PF18465">
    <property type="entry name" value="Rieske_3"/>
    <property type="match status" value="1"/>
</dbReference>
<protein>
    <submittedName>
        <fullName evidence="7">Arsenite oxidase subunit AioA</fullName>
        <ecNumber evidence="7">1.20.9.1</ecNumber>
    </submittedName>
</protein>
<dbReference type="GO" id="GO:0022904">
    <property type="term" value="P:respiratory electron transport chain"/>
    <property type="evidence" value="ECO:0007669"/>
    <property type="project" value="TreeGrafter"/>
</dbReference>
<dbReference type="EMBL" id="OUNR01000018">
    <property type="protein sequence ID" value="SPP66057.1"/>
    <property type="molecule type" value="Genomic_DNA"/>
</dbReference>
<dbReference type="PANTHER" id="PTHR43105">
    <property type="entry name" value="RESPIRATORY NITRATE REDUCTASE"/>
    <property type="match status" value="1"/>
</dbReference>
<dbReference type="AlphaFoldDB" id="A0A330L9U0"/>
<dbReference type="GO" id="GO:0051536">
    <property type="term" value="F:iron-sulfur cluster binding"/>
    <property type="evidence" value="ECO:0007669"/>
    <property type="project" value="UniProtKB-KW"/>
</dbReference>
<dbReference type="InterPro" id="IPR009010">
    <property type="entry name" value="Asp_de-COase-like_dom_sf"/>
</dbReference>
<dbReference type="SUPFAM" id="SSF53706">
    <property type="entry name" value="Formate dehydrogenase/DMSO reductase, domains 1-3"/>
    <property type="match status" value="1"/>
</dbReference>
<evidence type="ECO:0000259" key="5">
    <source>
        <dbReference type="Pfam" id="PF01568"/>
    </source>
</evidence>
<gene>
    <name evidence="7" type="primary">aioA</name>
    <name evidence="7" type="ORF">NITLEN_50097</name>
</gene>
<name>A0A330L9U0_9BACT</name>
<dbReference type="GO" id="GO:0046872">
    <property type="term" value="F:metal ion binding"/>
    <property type="evidence" value="ECO:0007669"/>
    <property type="project" value="UniProtKB-KW"/>
</dbReference>
<dbReference type="PANTHER" id="PTHR43105:SF10">
    <property type="entry name" value="NADH-QUINONE OXIDOREDUCTASE SUBUNIT G"/>
    <property type="match status" value="1"/>
</dbReference>
<organism evidence="7 8">
    <name type="scientific">Nitrospira lenta</name>
    <dbReference type="NCBI Taxonomy" id="1436998"/>
    <lineage>
        <taxon>Bacteria</taxon>
        <taxon>Pseudomonadati</taxon>
        <taxon>Nitrospirota</taxon>
        <taxon>Nitrospiria</taxon>
        <taxon>Nitrospirales</taxon>
        <taxon>Nitrospiraceae</taxon>
        <taxon>Nitrospira</taxon>
    </lineage>
</organism>
<feature type="domain" description="Molybdopterin dinucleotide-binding" evidence="5">
    <location>
        <begin position="690"/>
        <end position="795"/>
    </location>
</feature>
<dbReference type="NCBIfam" id="TIGR02693">
    <property type="entry name" value="arsenite_ox_L"/>
    <property type="match status" value="1"/>
</dbReference>
<reference evidence="8" key="1">
    <citation type="submission" date="2018-04" db="EMBL/GenBank/DDBJ databases">
        <authorList>
            <person name="Lucker S."/>
            <person name="Sakoula D."/>
        </authorList>
    </citation>
    <scope>NUCLEOTIDE SEQUENCE [LARGE SCALE GENOMIC DNA]</scope>
</reference>
<dbReference type="InterPro" id="IPR006656">
    <property type="entry name" value="Mopterin_OxRdtase"/>
</dbReference>